<organism evidence="2 3">
    <name type="scientific">Mesoplasma coleopterae</name>
    <dbReference type="NCBI Taxonomy" id="324078"/>
    <lineage>
        <taxon>Bacteria</taxon>
        <taxon>Bacillati</taxon>
        <taxon>Mycoplasmatota</taxon>
        <taxon>Mollicutes</taxon>
        <taxon>Entomoplasmatales</taxon>
        <taxon>Entomoplasmataceae</taxon>
        <taxon>Mesoplasma</taxon>
    </lineage>
</organism>
<dbReference type="AlphaFoldDB" id="A0A2K8P478"/>
<proteinExistence type="predicted"/>
<dbReference type="KEGG" id="mcol:MCOLE_v1c04270"/>
<dbReference type="Pfam" id="PF11074">
    <property type="entry name" value="DUF2779"/>
    <property type="match status" value="1"/>
</dbReference>
<keyword evidence="3" id="KW-1185">Reference proteome</keyword>
<evidence type="ECO:0000259" key="1">
    <source>
        <dbReference type="Pfam" id="PF11074"/>
    </source>
</evidence>
<evidence type="ECO:0000313" key="3">
    <source>
        <dbReference type="Proteomes" id="UP000232221"/>
    </source>
</evidence>
<dbReference type="Proteomes" id="UP000232221">
    <property type="component" value="Chromosome"/>
</dbReference>
<dbReference type="RefSeq" id="WP_100671063.1">
    <property type="nucleotide sequence ID" value="NZ_CP024968.1"/>
</dbReference>
<feature type="domain" description="DUF2779" evidence="1">
    <location>
        <begin position="487"/>
        <end position="630"/>
    </location>
</feature>
<evidence type="ECO:0000313" key="2">
    <source>
        <dbReference type="EMBL" id="ATZ20940.1"/>
    </source>
</evidence>
<dbReference type="OrthoDB" id="9783873at2"/>
<sequence length="709" mass="83705">MFKLNAKVNKETFKLAMKECVKKAWVWDNKENFTSAVKWKKDRILEIDADANFEDENEFSESAESIDIFSAYLNIDSLDENEKEEFLKRWNSAWDSETGFDPELFAGETIEDGNAFGDKVREYFDMKNIIANDKRTVKKITVNLDEMKFFEAEQKTKELLKEDNCEYIYEAAFSYDNEKIRTRCDVLKIKENKHVEIIEAKATTKVKAEHFFDLMYQVFVLEKCGFIVDDICIAKINSDYVMNSDLIITAKTFGDQAKEFINQLGKIKYEEIEEFVKSDFEVEYDTTPIEVELDKLIALDYLTYGSNAKRPTLKDELKMFREKFDLDQIFVTLSNYLNIKSENGKIPEFMHNKKCTLNYNKDRAGNWDHGFNHDEYDNCYHVMNWFDKNEPGFWNIGKFKRALKSHVIRNSKSPYFKDYESLFEPSIVLNNKGESFFEKNRIAKRMFEVYDLKKQYPADESKWRIIDFDNIEWIDNLLNIYKDFPIYMYDFETSKWAIPRFNLVNTYYQTPFQYSIDVIVDENYDYNKPETMHHYSFLSNEQDTDPRIKFIENFIKDSFKHGPGVYVAYNKSFEQGVLRKLAMMFPKYAKPLAYIIQNTVDLMDFFTSDTKGTGRPAFLIYHPNFKGSYSIKKTQPSLDPSFSYNDLVINKGDKASETFRKFVDGRIPKAAWNLKVKEGMLKYCDRDTLAMVVILKKVKELVEAYNGKN</sequence>
<dbReference type="EMBL" id="CP024968">
    <property type="protein sequence ID" value="ATZ20940.1"/>
    <property type="molecule type" value="Genomic_DNA"/>
</dbReference>
<dbReference type="InterPro" id="IPR021301">
    <property type="entry name" value="DUF2779"/>
</dbReference>
<gene>
    <name evidence="2" type="ORF">MCOLE_v1c04270</name>
</gene>
<name>A0A2K8P478_9MOLU</name>
<protein>
    <recommendedName>
        <fullName evidence="1">DUF2779 domain-containing protein</fullName>
    </recommendedName>
</protein>
<reference evidence="2 3" key="1">
    <citation type="submission" date="2017-11" db="EMBL/GenBank/DDBJ databases">
        <title>Genome sequence of Mesoplasma coleopterae BARC 779 (ATCC 49583).</title>
        <authorList>
            <person name="Lo W.-S."/>
            <person name="Kuo C.-H."/>
        </authorList>
    </citation>
    <scope>NUCLEOTIDE SEQUENCE [LARGE SCALE GENOMIC DNA]</scope>
    <source>
        <strain evidence="2 3">BARC 779</strain>
    </source>
</reference>
<accession>A0A2K8P478</accession>